<dbReference type="GO" id="GO:0017148">
    <property type="term" value="P:negative regulation of translation"/>
    <property type="evidence" value="ECO:0007669"/>
    <property type="project" value="InterPro"/>
</dbReference>
<dbReference type="PANTHER" id="PTHR13162:SF8">
    <property type="entry name" value="CCR4-NOT TRANSCRIPTION COMPLEX SUBUNIT 1"/>
    <property type="match status" value="1"/>
</dbReference>
<gene>
    <name evidence="1" type="ORF">C5167_012763</name>
</gene>
<organism evidence="1 2">
    <name type="scientific">Papaver somniferum</name>
    <name type="common">Opium poppy</name>
    <dbReference type="NCBI Taxonomy" id="3469"/>
    <lineage>
        <taxon>Eukaryota</taxon>
        <taxon>Viridiplantae</taxon>
        <taxon>Streptophyta</taxon>
        <taxon>Embryophyta</taxon>
        <taxon>Tracheophyta</taxon>
        <taxon>Spermatophyta</taxon>
        <taxon>Magnoliopsida</taxon>
        <taxon>Ranunculales</taxon>
        <taxon>Papaveraceae</taxon>
        <taxon>Papaveroideae</taxon>
        <taxon>Papaver</taxon>
    </lineage>
</organism>
<dbReference type="EMBL" id="CM010717">
    <property type="protein sequence ID" value="RZC53906.1"/>
    <property type="molecule type" value="Genomic_DNA"/>
</dbReference>
<accession>A0A4Y7J0E8</accession>
<evidence type="ECO:0000313" key="2">
    <source>
        <dbReference type="Proteomes" id="UP000316621"/>
    </source>
</evidence>
<protein>
    <submittedName>
        <fullName evidence="1">Uncharacterized protein</fullName>
    </submittedName>
</protein>
<reference evidence="1 2" key="1">
    <citation type="journal article" date="2018" name="Science">
        <title>The opium poppy genome and morphinan production.</title>
        <authorList>
            <person name="Guo L."/>
            <person name="Winzer T."/>
            <person name="Yang X."/>
            <person name="Li Y."/>
            <person name="Ning Z."/>
            <person name="He Z."/>
            <person name="Teodor R."/>
            <person name="Lu Y."/>
            <person name="Bowser T.A."/>
            <person name="Graham I.A."/>
            <person name="Ye K."/>
        </authorList>
    </citation>
    <scope>NUCLEOTIDE SEQUENCE [LARGE SCALE GENOMIC DNA]</scope>
    <source>
        <strain evidence="2">cv. HN1</strain>
        <tissue evidence="1">Leaves</tissue>
    </source>
</reference>
<dbReference type="GO" id="GO:0060090">
    <property type="term" value="F:molecular adaptor activity"/>
    <property type="evidence" value="ECO:0007669"/>
    <property type="project" value="TreeGrafter"/>
</dbReference>
<dbReference type="GO" id="GO:0000288">
    <property type="term" value="P:nuclear-transcribed mRNA catabolic process, deadenylation-dependent decay"/>
    <property type="evidence" value="ECO:0007669"/>
    <property type="project" value="TreeGrafter"/>
</dbReference>
<dbReference type="PANTHER" id="PTHR13162">
    <property type="entry name" value="CCR4-NOT TRANSCRIPTION COMPLEX"/>
    <property type="match status" value="1"/>
</dbReference>
<dbReference type="AlphaFoldDB" id="A0A4Y7J0E8"/>
<dbReference type="STRING" id="3469.A0A4Y7J0E8"/>
<name>A0A4Y7J0E8_PAPSO</name>
<proteinExistence type="predicted"/>
<dbReference type="Gramene" id="RZC53906">
    <property type="protein sequence ID" value="RZC53906"/>
    <property type="gene ID" value="C5167_012763"/>
</dbReference>
<sequence length="218" mass="24144">MPGVGSIMSTTGGFGAAWSNAEGKISFLRYAVSASPEIFTFVHSARQLVYPDATHGHKLSTGMKISLGFVLTCWMFYANSLRWAMLARCLYLGEGARAVCACLVEWPQYCNHILQISQFTCNPFTFIERALATISSRHSESNGGIIDPMDQHQGPNPVPFKNMEAPSIYSPVRDEEPMAADPLGFHEQILTAITNTFQHCSLLKYIGFGYDFITNLFP</sequence>
<dbReference type="Proteomes" id="UP000316621">
    <property type="component" value="Chromosome 3"/>
</dbReference>
<dbReference type="GO" id="GO:0030015">
    <property type="term" value="C:CCR4-NOT core complex"/>
    <property type="evidence" value="ECO:0007669"/>
    <property type="project" value="InterPro"/>
</dbReference>
<evidence type="ECO:0000313" key="1">
    <source>
        <dbReference type="EMBL" id="RZC53906.1"/>
    </source>
</evidence>
<dbReference type="GO" id="GO:0000932">
    <property type="term" value="C:P-body"/>
    <property type="evidence" value="ECO:0007669"/>
    <property type="project" value="TreeGrafter"/>
</dbReference>
<dbReference type="InterPro" id="IPR040398">
    <property type="entry name" value="Not1"/>
</dbReference>
<keyword evidence="2" id="KW-1185">Reference proteome</keyword>